<dbReference type="GO" id="GO:0005813">
    <property type="term" value="C:centrosome"/>
    <property type="evidence" value="ECO:0007669"/>
    <property type="project" value="TreeGrafter"/>
</dbReference>
<organism evidence="3 4">
    <name type="scientific">Eublepharis macularius</name>
    <name type="common">Leopard gecko</name>
    <name type="synonym">Cyrtodactylus macularius</name>
    <dbReference type="NCBI Taxonomy" id="481883"/>
    <lineage>
        <taxon>Eukaryota</taxon>
        <taxon>Metazoa</taxon>
        <taxon>Chordata</taxon>
        <taxon>Craniata</taxon>
        <taxon>Vertebrata</taxon>
        <taxon>Euteleostomi</taxon>
        <taxon>Lepidosauria</taxon>
        <taxon>Squamata</taxon>
        <taxon>Bifurcata</taxon>
        <taxon>Gekkota</taxon>
        <taxon>Eublepharidae</taxon>
        <taxon>Eublepharinae</taxon>
        <taxon>Eublepharis</taxon>
    </lineage>
</organism>
<dbReference type="RefSeq" id="XP_054853816.1">
    <property type="nucleotide sequence ID" value="XM_054997841.1"/>
</dbReference>
<proteinExistence type="predicted"/>
<dbReference type="PANTHER" id="PTHR14817">
    <property type="entry name" value="COILED-COIL DOMAIN-CONTAINING PROTEIN 15"/>
    <property type="match status" value="1"/>
</dbReference>
<accession>A0AA97LFY3</accession>
<dbReference type="CTD" id="80071"/>
<evidence type="ECO:0000313" key="3">
    <source>
        <dbReference type="Proteomes" id="UP001190640"/>
    </source>
</evidence>
<feature type="region of interest" description="Disordered" evidence="2">
    <location>
        <begin position="350"/>
        <end position="376"/>
    </location>
</feature>
<dbReference type="GeneID" id="129342203"/>
<dbReference type="InterPro" id="IPR037693">
    <property type="entry name" value="CCDC15"/>
</dbReference>
<dbReference type="PANTHER" id="PTHR14817:SF2">
    <property type="entry name" value="COILED-COIL DOMAIN-CONTAINING PROTEIN 15"/>
    <property type="match status" value="1"/>
</dbReference>
<reference evidence="4" key="1">
    <citation type="submission" date="2025-08" db="UniProtKB">
        <authorList>
            <consortium name="RefSeq"/>
        </authorList>
    </citation>
    <scope>IDENTIFICATION</scope>
    <source>
        <tissue evidence="4">Blood</tissue>
    </source>
</reference>
<dbReference type="Proteomes" id="UP001190640">
    <property type="component" value="Chromosome 14"/>
</dbReference>
<dbReference type="AlphaFoldDB" id="A0AA97LFY3"/>
<keyword evidence="3" id="KW-1185">Reference proteome</keyword>
<evidence type="ECO:0000256" key="1">
    <source>
        <dbReference type="SAM" id="Coils"/>
    </source>
</evidence>
<sequence length="498" mass="57457">MLPPKKLHLQQHHWRTARELPVCENVRTLSATAKWKVLAERNQPVVPVGAWVESAPGDEEQVESLAFASAAIIEEKYKEQQKEKERILKRFQEEVKHRVNQHVKQRKKQQLQKSYEAAQKESSVVIGFSDSALQLTPKKSTCLYRRDTNSVICVSPGVQQPSNMQQWGADEPDAQFSEQAETVRKTVQQVRHRLASCKTVSEEEPLELPGGSWGNHASMQKAESNEKAAVNTGEGHPREIPLEGYHDLPAELQEQEIQKCEQDKSCYYTIELKKISSDIMKSSSTASTSAVGAETQAALVLWPGIEKEELKKERQKQYLRYRRLFMDIEREQVKEQQRQKEWQKKMDKIKKEKEHQRLAEEQKMQDTNSHEVPNPSEEACEKLEQLKLKDMKEKKKITDKRQRHKEYSRYVEALRAQMEKKIKMYNISLPSLCFCGSDFWDCHPDSCANNCVFYKNHKAYAQALRSVISSCNVFDGGSDTRLAVHTFATVHARSEKNT</sequence>
<evidence type="ECO:0000256" key="2">
    <source>
        <dbReference type="SAM" id="MobiDB-lite"/>
    </source>
</evidence>
<gene>
    <name evidence="4" type="primary">CCDC15</name>
</gene>
<protein>
    <submittedName>
        <fullName evidence="4">Coiled-coil domain-containing protein 15</fullName>
    </submittedName>
</protein>
<evidence type="ECO:0000313" key="4">
    <source>
        <dbReference type="RefSeq" id="XP_054853816.1"/>
    </source>
</evidence>
<name>A0AA97LFY3_EUBMA</name>
<feature type="compositionally biased region" description="Basic and acidic residues" evidence="2">
    <location>
        <begin position="350"/>
        <end position="364"/>
    </location>
</feature>
<dbReference type="KEGG" id="emc:129342203"/>
<keyword evidence="1" id="KW-0175">Coiled coil</keyword>
<feature type="coiled-coil region" evidence="1">
    <location>
        <begin position="70"/>
        <end position="121"/>
    </location>
</feature>